<evidence type="ECO:0000313" key="4">
    <source>
        <dbReference type="Proteomes" id="UP001177023"/>
    </source>
</evidence>
<protein>
    <submittedName>
        <fullName evidence="3">Uncharacterized protein</fullName>
    </submittedName>
</protein>
<name>A0AA36GEN6_9BILA</name>
<keyword evidence="2" id="KW-0732">Signal</keyword>
<evidence type="ECO:0000256" key="2">
    <source>
        <dbReference type="SAM" id="SignalP"/>
    </source>
</evidence>
<proteinExistence type="predicted"/>
<keyword evidence="1" id="KW-0812">Transmembrane</keyword>
<feature type="signal peptide" evidence="2">
    <location>
        <begin position="1"/>
        <end position="22"/>
    </location>
</feature>
<gene>
    <name evidence="3" type="ORF">MSPICULIGERA_LOCUS23602</name>
</gene>
<feature type="non-terminal residue" evidence="3">
    <location>
        <position position="1"/>
    </location>
</feature>
<sequence length="288" mass="32097">MRGCVFLLFAIFANLLYPPVAPATLRILRASFGTETVHQNVLDPARYQTQMSGVALDAELYPTIEAALELITDGKSHLCSHKGIHSPLGLADTEGEKVEKWADLESKSCLALQTHEKHLFMGCAFGTSDDRAPFHLLPNSDKDSLIDLLLGSLPVNPITPKKEGEMQCALYSFQYKEQLVIQDRICCWGAECVTIYYDQPGSNPWPVIRHVVPPAWVGFECKPTEVKRIKLRYKSNSRLANKQYELDAPDEGPDYELLALLALVGILFALAVVVVFAGFLLWFWASTL</sequence>
<keyword evidence="4" id="KW-1185">Reference proteome</keyword>
<dbReference type="EMBL" id="CATQJA010002706">
    <property type="protein sequence ID" value="CAJ0585588.1"/>
    <property type="molecule type" value="Genomic_DNA"/>
</dbReference>
<comment type="caution">
    <text evidence="3">The sequence shown here is derived from an EMBL/GenBank/DDBJ whole genome shotgun (WGS) entry which is preliminary data.</text>
</comment>
<dbReference type="Proteomes" id="UP001177023">
    <property type="component" value="Unassembled WGS sequence"/>
</dbReference>
<feature type="transmembrane region" description="Helical" evidence="1">
    <location>
        <begin position="257"/>
        <end position="285"/>
    </location>
</feature>
<dbReference type="AlphaFoldDB" id="A0AA36GEN6"/>
<organism evidence="3 4">
    <name type="scientific">Mesorhabditis spiculigera</name>
    <dbReference type="NCBI Taxonomy" id="96644"/>
    <lineage>
        <taxon>Eukaryota</taxon>
        <taxon>Metazoa</taxon>
        <taxon>Ecdysozoa</taxon>
        <taxon>Nematoda</taxon>
        <taxon>Chromadorea</taxon>
        <taxon>Rhabditida</taxon>
        <taxon>Rhabditina</taxon>
        <taxon>Rhabditomorpha</taxon>
        <taxon>Rhabditoidea</taxon>
        <taxon>Rhabditidae</taxon>
        <taxon>Mesorhabditinae</taxon>
        <taxon>Mesorhabditis</taxon>
    </lineage>
</organism>
<evidence type="ECO:0000256" key="1">
    <source>
        <dbReference type="SAM" id="Phobius"/>
    </source>
</evidence>
<keyword evidence="1" id="KW-1133">Transmembrane helix</keyword>
<feature type="chain" id="PRO_5041212515" evidence="2">
    <location>
        <begin position="23"/>
        <end position="288"/>
    </location>
</feature>
<accession>A0AA36GEN6</accession>
<reference evidence="3" key="1">
    <citation type="submission" date="2023-06" db="EMBL/GenBank/DDBJ databases">
        <authorList>
            <person name="Delattre M."/>
        </authorList>
    </citation>
    <scope>NUCLEOTIDE SEQUENCE</scope>
    <source>
        <strain evidence="3">AF72</strain>
    </source>
</reference>
<keyword evidence="1" id="KW-0472">Membrane</keyword>
<evidence type="ECO:0000313" key="3">
    <source>
        <dbReference type="EMBL" id="CAJ0585588.1"/>
    </source>
</evidence>